<dbReference type="SMART" id="SM00382">
    <property type="entry name" value="AAA"/>
    <property type="match status" value="1"/>
</dbReference>
<dbReference type="PANTHER" id="PTHR42781">
    <property type="entry name" value="SPERMIDINE/PUTRESCINE IMPORT ATP-BINDING PROTEIN POTA"/>
    <property type="match status" value="1"/>
</dbReference>
<keyword evidence="9" id="KW-1185">Reference proteome</keyword>
<protein>
    <submittedName>
        <fullName evidence="8">Molybdate transport system ATP-binding protein</fullName>
    </submittedName>
</protein>
<dbReference type="InterPro" id="IPR017871">
    <property type="entry name" value="ABC_transporter-like_CS"/>
</dbReference>
<dbReference type="SUPFAM" id="SSF52540">
    <property type="entry name" value="P-loop containing nucleoside triphosphate hydrolases"/>
    <property type="match status" value="1"/>
</dbReference>
<dbReference type="InterPro" id="IPR003439">
    <property type="entry name" value="ABC_transporter-like_ATP-bd"/>
</dbReference>
<keyword evidence="4 8" id="KW-0067">ATP-binding</keyword>
<keyword evidence="3" id="KW-0547">Nucleotide-binding</keyword>
<dbReference type="Pfam" id="PF00005">
    <property type="entry name" value="ABC_tran"/>
    <property type="match status" value="1"/>
</dbReference>
<keyword evidence="1" id="KW-0813">Transport</keyword>
<evidence type="ECO:0000256" key="5">
    <source>
        <dbReference type="PROSITE-ProRule" id="PRU01213"/>
    </source>
</evidence>
<dbReference type="InterPro" id="IPR008995">
    <property type="entry name" value="Mo/tungstate-bd_C_term_dom"/>
</dbReference>
<dbReference type="OrthoDB" id="9112331at2"/>
<evidence type="ECO:0000256" key="2">
    <source>
        <dbReference type="ARBA" id="ARBA00022505"/>
    </source>
</evidence>
<keyword evidence="2 5" id="KW-0500">Molybdenum</keyword>
<reference evidence="9" key="1">
    <citation type="submission" date="2016-10" db="EMBL/GenBank/DDBJ databases">
        <authorList>
            <person name="Varghese N."/>
            <person name="Submissions S."/>
        </authorList>
    </citation>
    <scope>NUCLEOTIDE SEQUENCE [LARGE SCALE GENOMIC DNA]</scope>
    <source>
        <strain evidence="9">CGMCC 1.10783</strain>
    </source>
</reference>
<evidence type="ECO:0000313" key="8">
    <source>
        <dbReference type="EMBL" id="SDJ01543.1"/>
    </source>
</evidence>
<feature type="domain" description="ABC transporter" evidence="6">
    <location>
        <begin position="1"/>
        <end position="233"/>
    </location>
</feature>
<evidence type="ECO:0000259" key="6">
    <source>
        <dbReference type="PROSITE" id="PS50893"/>
    </source>
</evidence>
<sequence length="353" mass="36681">MTFRMTARVHGRLDAEFTVAPGETVAVLGPNGAGKSTLLAAAAGLVKPHGGSIRLGDKVLFAHDGGRQHWVPPHLRGVALLAQEALLFPHLSVLDNVAFAPRSAGEPRARSRETARRWLAEVDALDLAGRRPGQLSGGQAQRVAVARALAADPELLLLDEPMAALDIHAAPQLRRVLKRVLARRSALIVTHDVLDALMLADRIVVLEKGRIVEEGPVREVLGRPRSAFAAGLAGLNLLTGTVTPDGLLVSGPGAAGGQAVSGTPDGEALAGEPGVAAFPPSAVSVFLELPHGSPRNCLPVAITELEPHAGRIRVHAGELAADITPAASAELGLEPGTQVFFVVKSAEVQLYGA</sequence>
<proteinExistence type="predicted"/>
<dbReference type="Gene3D" id="2.40.50.100">
    <property type="match status" value="1"/>
</dbReference>
<dbReference type="InterPro" id="IPR050093">
    <property type="entry name" value="ABC_SmlMolc_Importer"/>
</dbReference>
<evidence type="ECO:0000313" key="9">
    <source>
        <dbReference type="Proteomes" id="UP000182130"/>
    </source>
</evidence>
<feature type="domain" description="Mop" evidence="7">
    <location>
        <begin position="291"/>
        <end position="352"/>
    </location>
</feature>
<dbReference type="GO" id="GO:0016887">
    <property type="term" value="F:ATP hydrolysis activity"/>
    <property type="evidence" value="ECO:0007669"/>
    <property type="project" value="InterPro"/>
</dbReference>
<dbReference type="PROSITE" id="PS50893">
    <property type="entry name" value="ABC_TRANSPORTER_2"/>
    <property type="match status" value="1"/>
</dbReference>
<dbReference type="AlphaFoldDB" id="A0A1G8QAF4"/>
<evidence type="ECO:0000256" key="1">
    <source>
        <dbReference type="ARBA" id="ARBA00022448"/>
    </source>
</evidence>
<evidence type="ECO:0000256" key="3">
    <source>
        <dbReference type="ARBA" id="ARBA00022741"/>
    </source>
</evidence>
<evidence type="ECO:0000256" key="4">
    <source>
        <dbReference type="ARBA" id="ARBA00022840"/>
    </source>
</evidence>
<dbReference type="EMBL" id="FNEI01000006">
    <property type="protein sequence ID" value="SDJ01543.1"/>
    <property type="molecule type" value="Genomic_DNA"/>
</dbReference>
<dbReference type="STRING" id="1045773.SAMN05216555_106113"/>
<dbReference type="InterPro" id="IPR027417">
    <property type="entry name" value="P-loop_NTPase"/>
</dbReference>
<organism evidence="8 9">
    <name type="scientific">Arthrobacter cupressi</name>
    <dbReference type="NCBI Taxonomy" id="1045773"/>
    <lineage>
        <taxon>Bacteria</taxon>
        <taxon>Bacillati</taxon>
        <taxon>Actinomycetota</taxon>
        <taxon>Actinomycetes</taxon>
        <taxon>Micrococcales</taxon>
        <taxon>Micrococcaceae</taxon>
        <taxon>Arthrobacter</taxon>
    </lineage>
</organism>
<dbReference type="InterPro" id="IPR003593">
    <property type="entry name" value="AAA+_ATPase"/>
</dbReference>
<dbReference type="PROSITE" id="PS51866">
    <property type="entry name" value="MOP"/>
    <property type="match status" value="1"/>
</dbReference>
<name>A0A1G8QAF4_9MICC</name>
<dbReference type="Proteomes" id="UP000182130">
    <property type="component" value="Unassembled WGS sequence"/>
</dbReference>
<dbReference type="InterPro" id="IPR005116">
    <property type="entry name" value="Transp-assoc_OB_typ1"/>
</dbReference>
<dbReference type="PANTHER" id="PTHR42781:SF4">
    <property type="entry name" value="SPERMIDINE_PUTRESCINE IMPORT ATP-BINDING PROTEIN POTA"/>
    <property type="match status" value="1"/>
</dbReference>
<dbReference type="PROSITE" id="PS00211">
    <property type="entry name" value="ABC_TRANSPORTER_1"/>
    <property type="match status" value="1"/>
</dbReference>
<dbReference type="RefSeq" id="WP_074588582.1">
    <property type="nucleotide sequence ID" value="NZ_FNEI01000006.1"/>
</dbReference>
<dbReference type="Gene3D" id="3.40.50.300">
    <property type="entry name" value="P-loop containing nucleotide triphosphate hydrolases"/>
    <property type="match status" value="1"/>
</dbReference>
<gene>
    <name evidence="8" type="ORF">SAMN05216555_106113</name>
</gene>
<accession>A0A1G8QAF4</accession>
<dbReference type="Pfam" id="PF03459">
    <property type="entry name" value="TOBE"/>
    <property type="match status" value="1"/>
</dbReference>
<dbReference type="GO" id="GO:0005524">
    <property type="term" value="F:ATP binding"/>
    <property type="evidence" value="ECO:0007669"/>
    <property type="project" value="UniProtKB-KW"/>
</dbReference>
<dbReference type="GO" id="GO:0015689">
    <property type="term" value="P:molybdate ion transport"/>
    <property type="evidence" value="ECO:0007669"/>
    <property type="project" value="InterPro"/>
</dbReference>
<evidence type="ECO:0000259" key="7">
    <source>
        <dbReference type="PROSITE" id="PS51866"/>
    </source>
</evidence>
<dbReference type="SUPFAM" id="SSF50331">
    <property type="entry name" value="MOP-like"/>
    <property type="match status" value="1"/>
</dbReference>
<dbReference type="InterPro" id="IPR004606">
    <property type="entry name" value="Mop_domain"/>
</dbReference>